<evidence type="ECO:0000256" key="3">
    <source>
        <dbReference type="ARBA" id="ARBA00022448"/>
    </source>
</evidence>
<keyword evidence="3" id="KW-0813">Transport</keyword>
<evidence type="ECO:0000313" key="10">
    <source>
        <dbReference type="Proteomes" id="UP000500741"/>
    </source>
</evidence>
<keyword evidence="6 8" id="KW-1133">Transmembrane helix</keyword>
<dbReference type="GO" id="GO:0005886">
    <property type="term" value="C:plasma membrane"/>
    <property type="evidence" value="ECO:0007669"/>
    <property type="project" value="UniProtKB-SubCell"/>
</dbReference>
<evidence type="ECO:0000256" key="4">
    <source>
        <dbReference type="ARBA" id="ARBA00022475"/>
    </source>
</evidence>
<feature type="transmembrane region" description="Helical" evidence="8">
    <location>
        <begin position="324"/>
        <end position="350"/>
    </location>
</feature>
<evidence type="ECO:0000256" key="8">
    <source>
        <dbReference type="SAM" id="Phobius"/>
    </source>
</evidence>
<organism evidence="9 10">
    <name type="scientific">Weissella coleopterorum</name>
    <dbReference type="NCBI Taxonomy" id="2714949"/>
    <lineage>
        <taxon>Bacteria</taxon>
        <taxon>Bacillati</taxon>
        <taxon>Bacillota</taxon>
        <taxon>Bacilli</taxon>
        <taxon>Lactobacillales</taxon>
        <taxon>Lactobacillaceae</taxon>
        <taxon>Weissella</taxon>
    </lineage>
</organism>
<feature type="transmembrane region" description="Helical" evidence="8">
    <location>
        <begin position="286"/>
        <end position="303"/>
    </location>
</feature>
<dbReference type="Proteomes" id="UP000500741">
    <property type="component" value="Chromosome"/>
</dbReference>
<evidence type="ECO:0000256" key="7">
    <source>
        <dbReference type="ARBA" id="ARBA00023136"/>
    </source>
</evidence>
<sequence length="376" mass="42059">MLEKIRSKSILFWSLELLIIALLLMVVSQLDFILEPIFKFIGAVFIPVLISGLLYYILNPIIKIIEKVKITKEKHIPRSLIALFLVVLMMFLIGLAIAVVVPRLVDQITNFVQSAPTYLRQMQHWMESQDRLELVNRMGVTMDANTLQRGVQKYGTQIANGMANGIGGFASSLIGYLVYALTVPVMTFYMLSDGNKLLPFVQKWFPKRKDDMAEVAELLNDTLSNYIMGQVMEMLFVGFATGIGYFLIGEKYALVLAIIAGLANIVPYLGPYIGIIPALFVSVTQGIWQVVFTIVVVAIVHLIDGNIIYPRIIGSRLNIHPMTIIVLLLAAGNVAGAPGMILVIPTYAILRTLFVYLWEFFVNRQEQVETSSQPKV</sequence>
<keyword evidence="10" id="KW-1185">Reference proteome</keyword>
<evidence type="ECO:0000256" key="5">
    <source>
        <dbReference type="ARBA" id="ARBA00022692"/>
    </source>
</evidence>
<dbReference type="EMBL" id="CP049888">
    <property type="protein sequence ID" value="QIL50025.1"/>
    <property type="molecule type" value="Genomic_DNA"/>
</dbReference>
<keyword evidence="4" id="KW-1003">Cell membrane</keyword>
<dbReference type="PANTHER" id="PTHR21716:SF53">
    <property type="entry name" value="PERMEASE PERM-RELATED"/>
    <property type="match status" value="1"/>
</dbReference>
<evidence type="ECO:0000256" key="6">
    <source>
        <dbReference type="ARBA" id="ARBA00022989"/>
    </source>
</evidence>
<dbReference type="InterPro" id="IPR002549">
    <property type="entry name" value="AI-2E-like"/>
</dbReference>
<name>A0A6G8AYI5_9LACO</name>
<proteinExistence type="inferred from homology"/>
<keyword evidence="5 8" id="KW-0812">Transmembrane</keyword>
<reference evidence="9 10" key="1">
    <citation type="submission" date="2020-03" db="EMBL/GenBank/DDBJ databases">
        <title>Weissella sp. nov., isolated from Cybister lewisianus.</title>
        <authorList>
            <person name="Hyun D.-W."/>
            <person name="Bae J.-W."/>
        </authorList>
    </citation>
    <scope>NUCLEOTIDE SEQUENCE [LARGE SCALE GENOMIC DNA]</scope>
    <source>
        <strain evidence="9 10">HDW19</strain>
    </source>
</reference>
<feature type="transmembrane region" description="Helical" evidence="8">
    <location>
        <begin position="227"/>
        <end position="248"/>
    </location>
</feature>
<feature type="transmembrane region" description="Helical" evidence="8">
    <location>
        <begin position="255"/>
        <end position="280"/>
    </location>
</feature>
<dbReference type="RefSeq" id="WP_166009224.1">
    <property type="nucleotide sequence ID" value="NZ_CP049888.1"/>
</dbReference>
<dbReference type="Pfam" id="PF01594">
    <property type="entry name" value="AI-2E_transport"/>
    <property type="match status" value="1"/>
</dbReference>
<accession>A0A6G8AYI5</accession>
<comment type="similarity">
    <text evidence="2">Belongs to the autoinducer-2 exporter (AI-2E) (TC 2.A.86) family.</text>
</comment>
<comment type="subcellular location">
    <subcellularLocation>
        <location evidence="1">Cell membrane</location>
        <topology evidence="1">Multi-pass membrane protein</topology>
    </subcellularLocation>
</comment>
<protein>
    <submittedName>
        <fullName evidence="9">AI-2E family transporter</fullName>
    </submittedName>
</protein>
<feature type="transmembrane region" description="Helical" evidence="8">
    <location>
        <begin position="12"/>
        <end position="34"/>
    </location>
</feature>
<evidence type="ECO:0000313" key="9">
    <source>
        <dbReference type="EMBL" id="QIL50025.1"/>
    </source>
</evidence>
<dbReference type="GO" id="GO:0055085">
    <property type="term" value="P:transmembrane transport"/>
    <property type="evidence" value="ECO:0007669"/>
    <property type="project" value="TreeGrafter"/>
</dbReference>
<dbReference type="AlphaFoldDB" id="A0A6G8AYI5"/>
<keyword evidence="7 8" id="KW-0472">Membrane</keyword>
<dbReference type="KEGG" id="wco:G7084_01025"/>
<feature type="transmembrane region" description="Helical" evidence="8">
    <location>
        <begin position="79"/>
        <end position="101"/>
    </location>
</feature>
<feature type="transmembrane region" description="Helical" evidence="8">
    <location>
        <begin position="40"/>
        <end position="58"/>
    </location>
</feature>
<evidence type="ECO:0000256" key="2">
    <source>
        <dbReference type="ARBA" id="ARBA00009773"/>
    </source>
</evidence>
<evidence type="ECO:0000256" key="1">
    <source>
        <dbReference type="ARBA" id="ARBA00004651"/>
    </source>
</evidence>
<dbReference type="PANTHER" id="PTHR21716">
    <property type="entry name" value="TRANSMEMBRANE PROTEIN"/>
    <property type="match status" value="1"/>
</dbReference>
<gene>
    <name evidence="9" type="ORF">G7084_01025</name>
</gene>